<feature type="transmembrane region" description="Helical" evidence="1">
    <location>
        <begin position="20"/>
        <end position="39"/>
    </location>
</feature>
<keyword evidence="1" id="KW-0472">Membrane</keyword>
<dbReference type="Proteomes" id="UP000637906">
    <property type="component" value="Unassembled WGS sequence"/>
</dbReference>
<organism evidence="2 3">
    <name type="scientific">Candidatus Mesenet longicola</name>
    <dbReference type="NCBI Taxonomy" id="1892558"/>
    <lineage>
        <taxon>Bacteria</taxon>
        <taxon>Pseudomonadati</taxon>
        <taxon>Pseudomonadota</taxon>
        <taxon>Alphaproteobacteria</taxon>
        <taxon>Rickettsiales</taxon>
        <taxon>Anaplasmataceae</taxon>
        <taxon>Candidatus Mesenet</taxon>
    </lineage>
</organism>
<evidence type="ECO:0000313" key="2">
    <source>
        <dbReference type="EMBL" id="GHM59370.1"/>
    </source>
</evidence>
<evidence type="ECO:0000313" key="3">
    <source>
        <dbReference type="Proteomes" id="UP000637906"/>
    </source>
</evidence>
<keyword evidence="3" id="KW-1185">Reference proteome</keyword>
<dbReference type="EMBL" id="BNGU01000010">
    <property type="protein sequence ID" value="GHM59370.1"/>
    <property type="molecule type" value="Genomic_DNA"/>
</dbReference>
<name>A0A8J3HUM5_9RICK</name>
<comment type="caution">
    <text evidence="2">The sequence shown here is derived from an EMBL/GenBank/DDBJ whole genome shotgun (WGS) entry which is preliminary data.</text>
</comment>
<keyword evidence="1" id="KW-0812">Transmembrane</keyword>
<keyword evidence="1" id="KW-1133">Transmembrane helix</keyword>
<dbReference type="AlphaFoldDB" id="A0A8J3HUM5"/>
<gene>
    <name evidence="2" type="ORF">sL5_03630</name>
</gene>
<sequence>MTLSSKIVNEVVRPISLRILIPLVCVSLIVLFFAIYWYYLSRQNLGNNHALEKSIKTYPEIFTEQLFKNKHGDERKYKYSKADDGFIKWLKKHKCPDEIISDILKENSRQYNRKLERHIKSCPRLFTAMLNNGYGYEAIEHIFLDNYYSGYHWDQLVTQEDIAIELVKNKCDYYSIFLMCRFKNGDSKKFFNHKEFYIELLEKLSPLPGLRISNILDFFVVDCNEQQLKKCMSNQKLLNLLIENYLPRRMLKGILQREDYKTLNINNNKELLDLLLEENLIFSNNDYPNDKYRKELVTEDTLIHNLLQINALKICDLLYLNGSAFLSTAPGIRKKAEEVVESIKPKIKEIQAQSNLPDIHHAKAPMLAEQAVKKLKCNQDEVPSLITLSIGAILNISQVNTLA</sequence>
<evidence type="ECO:0000256" key="1">
    <source>
        <dbReference type="SAM" id="Phobius"/>
    </source>
</evidence>
<proteinExistence type="predicted"/>
<reference evidence="2 3" key="1">
    <citation type="journal article" date="2021" name="Microb. Ecol.">
        <title>Candidatus Mesenet longicola: Novel Endosymbionts of Brontispa longissima that Induce Cytoplasmic Incompatibility.</title>
        <authorList>
            <person name="Takano S."/>
            <person name="Gotoh Y."/>
            <person name="Hayashi T."/>
        </authorList>
    </citation>
    <scope>NUCLEOTIDE SEQUENCE [LARGE SCALE GENOMIC DNA]</scope>
    <source>
        <strain evidence="2">L5</strain>
    </source>
</reference>
<accession>A0A8J3HUM5</accession>
<protein>
    <submittedName>
        <fullName evidence="2">Uncharacterized protein</fullName>
    </submittedName>
</protein>